<keyword evidence="8" id="KW-1185">Reference proteome</keyword>
<dbReference type="InParanoid" id="A0A6I8UI29"/>
<keyword evidence="3" id="KW-0378">Hydrolase</keyword>
<evidence type="ECO:0000259" key="7">
    <source>
        <dbReference type="Pfam" id="PF04083"/>
    </source>
</evidence>
<proteinExistence type="inferred from homology"/>
<feature type="domain" description="Partial AB-hydrolase lipase" evidence="7">
    <location>
        <begin position="89"/>
        <end position="153"/>
    </location>
</feature>
<keyword evidence="2" id="KW-0732">Signal</keyword>
<dbReference type="GO" id="GO:0016042">
    <property type="term" value="P:lipid catabolic process"/>
    <property type="evidence" value="ECO:0007669"/>
    <property type="project" value="UniProtKB-KW"/>
</dbReference>
<dbReference type="Proteomes" id="UP000001819">
    <property type="component" value="Chromosome 4"/>
</dbReference>
<evidence type="ECO:0000256" key="1">
    <source>
        <dbReference type="ARBA" id="ARBA00010701"/>
    </source>
</evidence>
<evidence type="ECO:0000313" key="9">
    <source>
        <dbReference type="RefSeq" id="XP_001355740.4"/>
    </source>
</evidence>
<evidence type="ECO:0000313" key="8">
    <source>
        <dbReference type="Proteomes" id="UP000001819"/>
    </source>
</evidence>
<accession>A0A6I8UI29</accession>
<dbReference type="ExpressionAtlas" id="A0A6I8UI29">
    <property type="expression patterns" value="baseline"/>
</dbReference>
<keyword evidence="6" id="KW-0325">Glycoprotein</keyword>
<gene>
    <name evidence="9" type="primary">LOC4816115</name>
</gene>
<dbReference type="RefSeq" id="XP_001355740.4">
    <property type="nucleotide sequence ID" value="XM_001355704.4"/>
</dbReference>
<dbReference type="Pfam" id="PF04083">
    <property type="entry name" value="Abhydro_lipase"/>
    <property type="match status" value="1"/>
</dbReference>
<evidence type="ECO:0000256" key="2">
    <source>
        <dbReference type="ARBA" id="ARBA00022729"/>
    </source>
</evidence>
<dbReference type="KEGG" id="dpo:4816115"/>
<dbReference type="InterPro" id="IPR029058">
    <property type="entry name" value="AB_hydrolase_fold"/>
</dbReference>
<dbReference type="SUPFAM" id="SSF53474">
    <property type="entry name" value="alpha/beta-Hydrolases"/>
    <property type="match status" value="1"/>
</dbReference>
<dbReference type="InterPro" id="IPR006693">
    <property type="entry name" value="AB_hydrolase_lipase"/>
</dbReference>
<protein>
    <submittedName>
        <fullName evidence="9">Lipase 3</fullName>
    </submittedName>
</protein>
<sequence length="466" mass="52732">MTSTALVPFPELTLPARNYQKVITKYCEHTYNMLYQRLMQCSTTNSCCSSGGGGGGNCTSIVPRLLLLLMLLLLLSGQIESVDGHKVTATLITNHNYPVEEHTVHTPDDYILTIYRIPTSPKLQLHSNETVQKPVVFLQHGILCASDDWIINGPETSLAYMFADAGYDVWLGNARGNTYSRQHKHIHPDTSDFWKFSWHEIGVYDLAAMLDYALSASNANSLHFVAHSQGTTTFFVLMSSLPWYNEKVRSVHLLAPIAYMRNHSFILSKLGGIFLGSPSFLSWILGSMELLPITSMQKLMCEHVCSEGSMFKFLCSGLLDFIGGWGTRHLNQTLLTDVCATHPAGASTSQIIHYLQLYASGDFRQYDHGREQNEIIYQQSTPPAYNVKNINSCVHMYYSDNDYMSAVEDVEYLASLLPCAELYRIPYSDWNHYDFLWSTNVKEVINNRIIDKMERYDIEHATGMSF</sequence>
<evidence type="ECO:0000256" key="4">
    <source>
        <dbReference type="ARBA" id="ARBA00022963"/>
    </source>
</evidence>
<dbReference type="GO" id="GO:0016787">
    <property type="term" value="F:hydrolase activity"/>
    <property type="evidence" value="ECO:0007669"/>
    <property type="project" value="UniProtKB-KW"/>
</dbReference>
<evidence type="ECO:0000256" key="5">
    <source>
        <dbReference type="ARBA" id="ARBA00023098"/>
    </source>
</evidence>
<comment type="similarity">
    <text evidence="1">Belongs to the AB hydrolase superfamily. Lipase family.</text>
</comment>
<organism evidence="8 9">
    <name type="scientific">Drosophila pseudoobscura pseudoobscura</name>
    <name type="common">Fruit fly</name>
    <dbReference type="NCBI Taxonomy" id="46245"/>
    <lineage>
        <taxon>Eukaryota</taxon>
        <taxon>Metazoa</taxon>
        <taxon>Ecdysozoa</taxon>
        <taxon>Arthropoda</taxon>
        <taxon>Hexapoda</taxon>
        <taxon>Insecta</taxon>
        <taxon>Pterygota</taxon>
        <taxon>Neoptera</taxon>
        <taxon>Endopterygota</taxon>
        <taxon>Diptera</taxon>
        <taxon>Brachycera</taxon>
        <taxon>Muscomorpha</taxon>
        <taxon>Ephydroidea</taxon>
        <taxon>Drosophilidae</taxon>
        <taxon>Drosophila</taxon>
        <taxon>Sophophora</taxon>
    </lineage>
</organism>
<dbReference type="AlphaFoldDB" id="A0A6I8UI29"/>
<dbReference type="PANTHER" id="PTHR11005">
    <property type="entry name" value="LYSOSOMAL ACID LIPASE-RELATED"/>
    <property type="match status" value="1"/>
</dbReference>
<dbReference type="Gene3D" id="3.40.50.1820">
    <property type="entry name" value="alpha/beta hydrolase"/>
    <property type="match status" value="1"/>
</dbReference>
<evidence type="ECO:0000256" key="3">
    <source>
        <dbReference type="ARBA" id="ARBA00022801"/>
    </source>
</evidence>
<evidence type="ECO:0000256" key="6">
    <source>
        <dbReference type="ARBA" id="ARBA00023180"/>
    </source>
</evidence>
<keyword evidence="4" id="KW-0442">Lipid degradation</keyword>
<name>A0A6I8UI29_DROPS</name>
<reference evidence="9" key="1">
    <citation type="submission" date="2025-08" db="UniProtKB">
        <authorList>
            <consortium name="RefSeq"/>
        </authorList>
    </citation>
    <scope>IDENTIFICATION</scope>
    <source>
        <strain evidence="9">MV-25-SWS-2005</strain>
        <tissue evidence="9">Whole body</tissue>
    </source>
</reference>
<keyword evidence="5" id="KW-0443">Lipid metabolism</keyword>
<dbReference type="FunFam" id="3.40.50.1820:FF:000021">
    <property type="entry name" value="Lipase"/>
    <property type="match status" value="1"/>
</dbReference>